<dbReference type="Gene3D" id="1.10.520.10">
    <property type="match status" value="1"/>
</dbReference>
<comment type="cofactor">
    <cofactor evidence="19">
        <name>heme b</name>
        <dbReference type="ChEBI" id="CHEBI:60344"/>
    </cofactor>
    <text evidence="19">Binds 1 heme b (iron(II)-protoporphyrin IX) group per subunit.</text>
</comment>
<feature type="disulfide bond" evidence="21">
    <location>
        <begin position="93"/>
        <end position="98"/>
    </location>
</feature>
<evidence type="ECO:0000256" key="13">
    <source>
        <dbReference type="ARBA" id="ARBA00023004"/>
    </source>
</evidence>
<dbReference type="Gene3D" id="3.40.50.12660">
    <property type="match status" value="1"/>
</dbReference>
<feature type="compositionally biased region" description="Basic and acidic residues" evidence="22">
    <location>
        <begin position="557"/>
        <end position="566"/>
    </location>
</feature>
<feature type="binding site" evidence="19">
    <location>
        <position position="97"/>
    </location>
    <ligand>
        <name>Ca(2+)</name>
        <dbReference type="ChEBI" id="CHEBI:29108"/>
        <label>1</label>
    </ligand>
</feature>
<keyword evidence="26" id="KW-1185">Reference proteome</keyword>
<dbReference type="Gene3D" id="1.10.420.10">
    <property type="entry name" value="Peroxidase, domain 2"/>
    <property type="match status" value="1"/>
</dbReference>
<feature type="disulfide bond" evidence="21">
    <location>
        <begin position="220"/>
        <end position="253"/>
    </location>
</feature>
<protein>
    <recommendedName>
        <fullName evidence="5">peroxidase</fullName>
        <ecNumber evidence="5">1.11.1.7</ecNumber>
    </recommendedName>
</protein>
<dbReference type="FunFam" id="1.10.420.10:FF:000001">
    <property type="entry name" value="Peroxidase"/>
    <property type="match status" value="1"/>
</dbReference>
<dbReference type="InterPro" id="IPR002016">
    <property type="entry name" value="Haem_peroxidase"/>
</dbReference>
<sequence length="774" mass="85490">MKLCSSTLSVVLVLLELFMIDVVSSTKLPVTAASLNVKKPQAKAVRAEDLLSFNHYVKTCPQAEGIIQQKVGDWIQKDFTLAASIIRLHFHDCVVRGCDASILLNHQANERRAFASRTLRGFEVIDDIKAELERQCPKTVSCADILTAATRDATIIAGGPFWEVPFGRKDGKISILKEADMVPQGQENITQLINFFQARGLNMLDLVTLSGAHTMGRSSCHAFKHRLSNFNGTRKPDPSLNSMYLNNFLKKKCKNDLDLVYLDAITPKTFDPMYYSNLNKKLGLLSTDQLLKSDKRTGPFVTALASQPSLFESQFSVSMVKLGNVQVLTRPNEEHHNAILFLSQKQNKKQSESDRKSSEMVKKAVLIGCNYQGTKAELKGCINDVRRMHRCLVDRYGFSEDDIQILIDTDDSYTQPTGKNIRRAITNLIRSANPRDVLFVHYSGHGTRLPAETGDDDDTGYDECIVPTDMNLITDDDFREFVDQLPAGCRLTIVSDSCHSGGLIDEAKEQIGESTKGRGRESSSGGGGFKNFLKDRAEDALESRGIHIPSALRHGRHKEEEEKTEDREIETEDGVRVRVKGRSLPLSTLIEILKQKTGKDDIDVGKLRPTLFDVFGEDASPKVKKFMKVIMSKLQNQEGGGSGLLGKIGSLAQGFLELKLQENDEYAKPALETEVGSKQEVYAGANHRAIPDGGILISGCQTDQTSADATPPGNAAESYGALSNAIQKILSEQDGSVSNQELVLKARQALKRQGFTQRPGLYCHDHHVAAPFVC</sequence>
<organism evidence="25 26">
    <name type="scientific">Malus domestica</name>
    <name type="common">Apple</name>
    <name type="synonym">Pyrus malus</name>
    <dbReference type="NCBI Taxonomy" id="3750"/>
    <lineage>
        <taxon>Eukaryota</taxon>
        <taxon>Viridiplantae</taxon>
        <taxon>Streptophyta</taxon>
        <taxon>Embryophyta</taxon>
        <taxon>Tracheophyta</taxon>
        <taxon>Spermatophyta</taxon>
        <taxon>Magnoliopsida</taxon>
        <taxon>eudicotyledons</taxon>
        <taxon>Gunneridae</taxon>
        <taxon>Pentapetalae</taxon>
        <taxon>rosids</taxon>
        <taxon>fabids</taxon>
        <taxon>Rosales</taxon>
        <taxon>Rosaceae</taxon>
        <taxon>Amygdaloideae</taxon>
        <taxon>Maleae</taxon>
        <taxon>Malus</taxon>
    </lineage>
</organism>
<feature type="binding site" evidence="19">
    <location>
        <position position="99"/>
    </location>
    <ligand>
        <name>Ca(2+)</name>
        <dbReference type="ChEBI" id="CHEBI:29108"/>
        <label>1</label>
    </ligand>
</feature>
<feature type="compositionally biased region" description="Basic and acidic residues" evidence="22">
    <location>
        <begin position="509"/>
        <end position="521"/>
    </location>
</feature>
<dbReference type="EC" id="1.11.1.7" evidence="5"/>
<dbReference type="InterPro" id="IPR000823">
    <property type="entry name" value="Peroxidase_pln"/>
</dbReference>
<dbReference type="InterPro" id="IPR029030">
    <property type="entry name" value="Caspase-like_dom_sf"/>
</dbReference>
<feature type="disulfide bond" evidence="21">
    <location>
        <begin position="60"/>
        <end position="136"/>
    </location>
</feature>
<feature type="region of interest" description="Disordered" evidence="22">
    <location>
        <begin position="509"/>
        <end position="531"/>
    </location>
</feature>
<evidence type="ECO:0000313" key="26">
    <source>
        <dbReference type="Proteomes" id="UP000290289"/>
    </source>
</evidence>
<feature type="site" description="Transition state stabilizer" evidence="20">
    <location>
        <position position="87"/>
    </location>
</feature>
<name>A0A498ITF3_MALDO</name>
<dbReference type="InterPro" id="IPR033905">
    <property type="entry name" value="Secretory_peroxidase"/>
</dbReference>
<evidence type="ECO:0000256" key="1">
    <source>
        <dbReference type="ARBA" id="ARBA00000189"/>
    </source>
</evidence>
<dbReference type="GO" id="GO:0020037">
    <property type="term" value="F:heme binding"/>
    <property type="evidence" value="ECO:0007669"/>
    <property type="project" value="InterPro"/>
</dbReference>
<evidence type="ECO:0000256" key="10">
    <source>
        <dbReference type="ARBA" id="ARBA00022729"/>
    </source>
</evidence>
<evidence type="ECO:0000256" key="4">
    <source>
        <dbReference type="ARBA" id="ARBA00006873"/>
    </source>
</evidence>
<evidence type="ECO:0000256" key="5">
    <source>
        <dbReference type="ARBA" id="ARBA00012313"/>
    </source>
</evidence>
<evidence type="ECO:0000256" key="15">
    <source>
        <dbReference type="ARBA" id="ARBA00023180"/>
    </source>
</evidence>
<dbReference type="PRINTS" id="PR00458">
    <property type="entry name" value="PEROXIDASE"/>
</dbReference>
<dbReference type="Pfam" id="PF00141">
    <property type="entry name" value="peroxidase"/>
    <property type="match status" value="1"/>
</dbReference>
<keyword evidence="14 21" id="KW-1015">Disulfide bond</keyword>
<dbReference type="Gene3D" id="3.40.50.1460">
    <property type="match status" value="1"/>
</dbReference>
<feature type="binding site" evidence="19">
    <location>
        <position position="266"/>
    </location>
    <ligand>
        <name>Ca(2+)</name>
        <dbReference type="ChEBI" id="CHEBI:29108"/>
        <label>2</label>
    </ligand>
</feature>
<evidence type="ECO:0000256" key="11">
    <source>
        <dbReference type="ARBA" id="ARBA00022837"/>
    </source>
</evidence>
<evidence type="ECO:0000256" key="7">
    <source>
        <dbReference type="ARBA" id="ARBA00022559"/>
    </source>
</evidence>
<dbReference type="PRINTS" id="PR00461">
    <property type="entry name" value="PLPEROXIDASE"/>
</dbReference>
<feature type="chain" id="PRO_5019774786" description="peroxidase" evidence="23">
    <location>
        <begin position="26"/>
        <end position="774"/>
    </location>
</feature>
<comment type="cofactor">
    <cofactor evidence="19">
        <name>Ca(2+)</name>
        <dbReference type="ChEBI" id="CHEBI:29108"/>
    </cofactor>
    <text evidence="19">Binds 2 calcium ions per subunit.</text>
</comment>
<feature type="signal peptide" evidence="23">
    <location>
        <begin position="1"/>
        <end position="25"/>
    </location>
</feature>
<feature type="binding site" evidence="19">
    <location>
        <position position="263"/>
    </location>
    <ligand>
        <name>Ca(2+)</name>
        <dbReference type="ChEBI" id="CHEBI:29108"/>
        <label>2</label>
    </ligand>
</feature>
<dbReference type="PROSITE" id="PS00435">
    <property type="entry name" value="PEROXIDASE_1"/>
    <property type="match status" value="1"/>
</dbReference>
<evidence type="ECO:0000256" key="19">
    <source>
        <dbReference type="PIRSR" id="PIRSR600823-3"/>
    </source>
</evidence>
<evidence type="ECO:0000256" key="6">
    <source>
        <dbReference type="ARBA" id="ARBA00022525"/>
    </source>
</evidence>
<dbReference type="InterPro" id="IPR010255">
    <property type="entry name" value="Haem_peroxidase_sf"/>
</dbReference>
<dbReference type="AlphaFoldDB" id="A0A498ITF3"/>
<evidence type="ECO:0000256" key="17">
    <source>
        <dbReference type="PIRSR" id="PIRSR600823-1"/>
    </source>
</evidence>
<dbReference type="EMBL" id="RDQH01000336">
    <property type="protein sequence ID" value="RXH86698.1"/>
    <property type="molecule type" value="Genomic_DNA"/>
</dbReference>
<evidence type="ECO:0000313" key="25">
    <source>
        <dbReference type="EMBL" id="RXH86698.1"/>
    </source>
</evidence>
<dbReference type="InterPro" id="IPR019793">
    <property type="entry name" value="Peroxidases_heam-ligand_BS"/>
</dbReference>
<feature type="binding site" evidence="19">
    <location>
        <position position="271"/>
    </location>
    <ligand>
        <name>Ca(2+)</name>
        <dbReference type="ChEBI" id="CHEBI:29108"/>
        <label>2</label>
    </ligand>
</feature>
<evidence type="ECO:0000256" key="22">
    <source>
        <dbReference type="SAM" id="MobiDB-lite"/>
    </source>
</evidence>
<dbReference type="GO" id="GO:0140825">
    <property type="term" value="F:lactoperoxidase activity"/>
    <property type="evidence" value="ECO:0007669"/>
    <property type="project" value="UniProtKB-EC"/>
</dbReference>
<evidence type="ECO:0000256" key="23">
    <source>
        <dbReference type="SAM" id="SignalP"/>
    </source>
</evidence>
<dbReference type="PROSITE" id="PS00436">
    <property type="entry name" value="PEROXIDASE_2"/>
    <property type="match status" value="1"/>
</dbReference>
<dbReference type="SUPFAM" id="SSF48113">
    <property type="entry name" value="Heme-dependent peroxidases"/>
    <property type="match status" value="1"/>
</dbReference>
<feature type="binding site" evidence="19">
    <location>
        <position position="92"/>
    </location>
    <ligand>
        <name>Ca(2+)</name>
        <dbReference type="ChEBI" id="CHEBI:29108"/>
        <label>1</label>
    </ligand>
</feature>
<feature type="binding site" evidence="19">
    <location>
        <position position="110"/>
    </location>
    <ligand>
        <name>Ca(2+)</name>
        <dbReference type="ChEBI" id="CHEBI:29108"/>
        <label>1</label>
    </ligand>
</feature>
<evidence type="ECO:0000256" key="2">
    <source>
        <dbReference type="ARBA" id="ARBA00002322"/>
    </source>
</evidence>
<feature type="active site" description="Proton acceptor" evidence="17">
    <location>
        <position position="91"/>
    </location>
</feature>
<evidence type="ECO:0000256" key="12">
    <source>
        <dbReference type="ARBA" id="ARBA00023002"/>
    </source>
</evidence>
<dbReference type="SUPFAM" id="SSF52129">
    <property type="entry name" value="Caspase-like"/>
    <property type="match status" value="1"/>
</dbReference>
<keyword evidence="8" id="KW-0349">Heme</keyword>
<keyword evidence="15" id="KW-0325">Glycoprotein</keyword>
<evidence type="ECO:0000259" key="24">
    <source>
        <dbReference type="PROSITE" id="PS50873"/>
    </source>
</evidence>
<accession>A0A498ITF3</accession>
<proteinExistence type="inferred from homology"/>
<feature type="binding site" evidence="18">
    <location>
        <position position="183"/>
    </location>
    <ligand>
        <name>substrate</name>
    </ligand>
</feature>
<dbReference type="FunFam" id="3.40.50.12660:FF:000007">
    <property type="entry name" value="Metacaspase-4"/>
    <property type="match status" value="1"/>
</dbReference>
<comment type="similarity">
    <text evidence="4">Belongs to the peroxidase family. Ascorbate peroxidase subfamily.</text>
</comment>
<feature type="binding site" evidence="19">
    <location>
        <position position="95"/>
    </location>
    <ligand>
        <name>Ca(2+)</name>
        <dbReference type="ChEBI" id="CHEBI:29108"/>
        <label>1</label>
    </ligand>
</feature>
<dbReference type="PROSITE" id="PS50873">
    <property type="entry name" value="PEROXIDASE_4"/>
    <property type="match status" value="1"/>
</dbReference>
<evidence type="ECO:0000256" key="20">
    <source>
        <dbReference type="PIRSR" id="PIRSR600823-4"/>
    </source>
</evidence>
<comment type="subcellular location">
    <subcellularLocation>
        <location evidence="3">Secreted</location>
    </subcellularLocation>
</comment>
<keyword evidence="12" id="KW-0560">Oxidoreductase</keyword>
<feature type="domain" description="Plant heme peroxidase family profile" evidence="24">
    <location>
        <begin position="50"/>
        <end position="347"/>
    </location>
</feature>
<dbReference type="GO" id="GO:0006508">
    <property type="term" value="P:proteolysis"/>
    <property type="evidence" value="ECO:0007669"/>
    <property type="project" value="InterPro"/>
</dbReference>
<evidence type="ECO:0000256" key="9">
    <source>
        <dbReference type="ARBA" id="ARBA00022723"/>
    </source>
</evidence>
<evidence type="ECO:0000256" key="3">
    <source>
        <dbReference type="ARBA" id="ARBA00004613"/>
    </source>
</evidence>
<keyword evidence="6" id="KW-0964">Secreted</keyword>
<keyword evidence="7" id="KW-0575">Peroxidase</keyword>
<gene>
    <name evidence="25" type="ORF">DVH24_021971</name>
</gene>
<dbReference type="FunFam" id="1.10.520.10:FF:000006">
    <property type="entry name" value="Peroxidase"/>
    <property type="match status" value="1"/>
</dbReference>
<dbReference type="GO" id="GO:0004197">
    <property type="term" value="F:cysteine-type endopeptidase activity"/>
    <property type="evidence" value="ECO:0007669"/>
    <property type="project" value="InterPro"/>
</dbReference>
<comment type="catalytic activity">
    <reaction evidence="1">
        <text>2 a phenolic donor + H2O2 = 2 a phenolic radical donor + 2 H2O</text>
        <dbReference type="Rhea" id="RHEA:56136"/>
        <dbReference type="ChEBI" id="CHEBI:15377"/>
        <dbReference type="ChEBI" id="CHEBI:16240"/>
        <dbReference type="ChEBI" id="CHEBI:139520"/>
        <dbReference type="ChEBI" id="CHEBI:139521"/>
        <dbReference type="EC" id="1.11.1.7"/>
    </reaction>
</comment>
<dbReference type="Pfam" id="PF00656">
    <property type="entry name" value="Peptidase_C14"/>
    <property type="match status" value="1"/>
</dbReference>
<dbReference type="CDD" id="cd00693">
    <property type="entry name" value="secretory_peroxidase"/>
    <property type="match status" value="1"/>
</dbReference>
<feature type="binding site" evidence="19">
    <location>
        <position position="214"/>
    </location>
    <ligand>
        <name>Ca(2+)</name>
        <dbReference type="ChEBI" id="CHEBI:29108"/>
        <label>2</label>
    </ligand>
</feature>
<comment type="function">
    <text evidence="2">Removal of H(2)O(2), oxidation of toxic reductants, biosynthesis and degradation of lignin, suberization, auxin catabolism, response to environmental stresses such as wounding, pathogen attack and oxidative stress. These functions might be dependent on each isozyme/isoform in each plant tissue.</text>
</comment>
<dbReference type="GO" id="GO:0042744">
    <property type="term" value="P:hydrogen peroxide catabolic process"/>
    <property type="evidence" value="ECO:0007669"/>
    <property type="project" value="UniProtKB-KW"/>
</dbReference>
<feature type="binding site" description="axial binding residue" evidence="19">
    <location>
        <position position="213"/>
    </location>
    <ligand>
        <name>heme b</name>
        <dbReference type="ChEBI" id="CHEBI:60344"/>
    </ligand>
    <ligandPart>
        <name>Fe</name>
        <dbReference type="ChEBI" id="CHEBI:18248"/>
    </ligandPart>
</feature>
<keyword evidence="10 23" id="KW-0732">Signal</keyword>
<evidence type="ECO:0000256" key="8">
    <source>
        <dbReference type="ARBA" id="ARBA00022617"/>
    </source>
</evidence>
<dbReference type="InterPro" id="IPR011600">
    <property type="entry name" value="Pept_C14_caspase"/>
</dbReference>
<evidence type="ECO:0000256" key="21">
    <source>
        <dbReference type="PIRSR" id="PIRSR600823-5"/>
    </source>
</evidence>
<dbReference type="PANTHER" id="PTHR31235">
    <property type="entry name" value="PEROXIDASE 25-RELATED"/>
    <property type="match status" value="1"/>
</dbReference>
<dbReference type="GO" id="GO:0046872">
    <property type="term" value="F:metal ion binding"/>
    <property type="evidence" value="ECO:0007669"/>
    <property type="project" value="UniProtKB-KW"/>
</dbReference>
<dbReference type="Proteomes" id="UP000290289">
    <property type="component" value="Chromosome 10"/>
</dbReference>
<dbReference type="InterPro" id="IPR019794">
    <property type="entry name" value="Peroxidases_AS"/>
</dbReference>
<keyword evidence="11 19" id="KW-0106">Calcium</keyword>
<feature type="region of interest" description="Disordered" evidence="22">
    <location>
        <begin position="550"/>
        <end position="570"/>
    </location>
</feature>
<evidence type="ECO:0000256" key="18">
    <source>
        <dbReference type="PIRSR" id="PIRSR600823-2"/>
    </source>
</evidence>
<keyword evidence="9 19" id="KW-0479">Metal-binding</keyword>
<dbReference type="GO" id="GO:0006979">
    <property type="term" value="P:response to oxidative stress"/>
    <property type="evidence" value="ECO:0007669"/>
    <property type="project" value="InterPro"/>
</dbReference>
<evidence type="ECO:0000256" key="16">
    <source>
        <dbReference type="ARBA" id="ARBA00023324"/>
    </source>
</evidence>
<comment type="caution">
    <text evidence="25">The sequence shown here is derived from an EMBL/GenBank/DDBJ whole genome shotgun (WGS) entry which is preliminary data.</text>
</comment>
<dbReference type="GO" id="GO:0005576">
    <property type="term" value="C:extracellular region"/>
    <property type="evidence" value="ECO:0007669"/>
    <property type="project" value="UniProtKB-SubCell"/>
</dbReference>
<evidence type="ECO:0000256" key="14">
    <source>
        <dbReference type="ARBA" id="ARBA00023157"/>
    </source>
</evidence>
<reference evidence="25 26" key="1">
    <citation type="submission" date="2018-10" db="EMBL/GenBank/DDBJ databases">
        <title>A high-quality apple genome assembly.</title>
        <authorList>
            <person name="Hu J."/>
        </authorList>
    </citation>
    <scope>NUCLEOTIDE SEQUENCE [LARGE SCALE GENOMIC DNA]</scope>
    <source>
        <strain evidence="26">cv. HFTH1</strain>
        <tissue evidence="25">Young leaf</tissue>
    </source>
</reference>
<feature type="binding site" evidence="19">
    <location>
        <position position="101"/>
    </location>
    <ligand>
        <name>Ca(2+)</name>
        <dbReference type="ChEBI" id="CHEBI:29108"/>
        <label>1</label>
    </ligand>
</feature>
<keyword evidence="13 19" id="KW-0408">Iron</keyword>
<keyword evidence="16" id="KW-0376">Hydrogen peroxide</keyword>